<gene>
    <name evidence="2" type="ORF">E2C01_101695</name>
</gene>
<feature type="compositionally biased region" description="Low complexity" evidence="1">
    <location>
        <begin position="1"/>
        <end position="25"/>
    </location>
</feature>
<comment type="caution">
    <text evidence="2">The sequence shown here is derived from an EMBL/GenBank/DDBJ whole genome shotgun (WGS) entry which is preliminary data.</text>
</comment>
<feature type="region of interest" description="Disordered" evidence="1">
    <location>
        <begin position="1"/>
        <end position="37"/>
    </location>
</feature>
<proteinExistence type="predicted"/>
<dbReference type="AlphaFoldDB" id="A0A5B7KBC6"/>
<keyword evidence="3" id="KW-1185">Reference proteome</keyword>
<accession>A0A5B7KBC6</accession>
<reference evidence="2 3" key="1">
    <citation type="submission" date="2019-05" db="EMBL/GenBank/DDBJ databases">
        <title>Another draft genome of Portunus trituberculatus and its Hox gene families provides insights of decapod evolution.</title>
        <authorList>
            <person name="Jeong J.-H."/>
            <person name="Song I."/>
            <person name="Kim S."/>
            <person name="Choi T."/>
            <person name="Kim D."/>
            <person name="Ryu S."/>
            <person name="Kim W."/>
        </authorList>
    </citation>
    <scope>NUCLEOTIDE SEQUENCE [LARGE SCALE GENOMIC DNA]</scope>
    <source>
        <tissue evidence="2">Muscle</tissue>
    </source>
</reference>
<evidence type="ECO:0000313" key="2">
    <source>
        <dbReference type="EMBL" id="MPD05923.1"/>
    </source>
</evidence>
<name>A0A5B7KBC6_PORTR</name>
<dbReference type="EMBL" id="VSRR010148392">
    <property type="protein sequence ID" value="MPD05923.1"/>
    <property type="molecule type" value="Genomic_DNA"/>
</dbReference>
<protein>
    <submittedName>
        <fullName evidence="2">Uncharacterized protein</fullName>
    </submittedName>
</protein>
<evidence type="ECO:0000256" key="1">
    <source>
        <dbReference type="SAM" id="MobiDB-lite"/>
    </source>
</evidence>
<organism evidence="2 3">
    <name type="scientific">Portunus trituberculatus</name>
    <name type="common">Swimming crab</name>
    <name type="synonym">Neptunus trituberculatus</name>
    <dbReference type="NCBI Taxonomy" id="210409"/>
    <lineage>
        <taxon>Eukaryota</taxon>
        <taxon>Metazoa</taxon>
        <taxon>Ecdysozoa</taxon>
        <taxon>Arthropoda</taxon>
        <taxon>Crustacea</taxon>
        <taxon>Multicrustacea</taxon>
        <taxon>Malacostraca</taxon>
        <taxon>Eumalacostraca</taxon>
        <taxon>Eucarida</taxon>
        <taxon>Decapoda</taxon>
        <taxon>Pleocyemata</taxon>
        <taxon>Brachyura</taxon>
        <taxon>Eubrachyura</taxon>
        <taxon>Portunoidea</taxon>
        <taxon>Portunidae</taxon>
        <taxon>Portuninae</taxon>
        <taxon>Portunus</taxon>
    </lineage>
</organism>
<dbReference type="Proteomes" id="UP000324222">
    <property type="component" value="Unassembled WGS sequence"/>
</dbReference>
<evidence type="ECO:0000313" key="3">
    <source>
        <dbReference type="Proteomes" id="UP000324222"/>
    </source>
</evidence>
<sequence length="77" mass="8599">MEHLQTRPNTNTLPAAPPATRHPTPSRITLPGHTGSQSGTATTCLPYLYPSTFHLQLFTTFLPPFHVHHHHQDVIAR</sequence>